<dbReference type="InParanoid" id="A0A1E7FI38"/>
<dbReference type="GO" id="GO:0004520">
    <property type="term" value="F:DNA endonuclease activity"/>
    <property type="evidence" value="ECO:0007669"/>
    <property type="project" value="TreeGrafter"/>
</dbReference>
<dbReference type="EMBL" id="KV784357">
    <property type="protein sequence ID" value="OEU17828.1"/>
    <property type="molecule type" value="Genomic_DNA"/>
</dbReference>
<dbReference type="InterPro" id="IPR019974">
    <property type="entry name" value="XPG_CS"/>
</dbReference>
<accession>A0A1E7FI38</accession>
<dbReference type="SMART" id="SM00484">
    <property type="entry name" value="XPGI"/>
    <property type="match status" value="1"/>
</dbReference>
<proteinExistence type="predicted"/>
<feature type="chain" id="PRO_5009193132" evidence="3">
    <location>
        <begin position="24"/>
        <end position="282"/>
    </location>
</feature>
<dbReference type="InterPro" id="IPR036279">
    <property type="entry name" value="5-3_exonuclease_C_sf"/>
</dbReference>
<evidence type="ECO:0000256" key="2">
    <source>
        <dbReference type="ARBA" id="ARBA00023242"/>
    </source>
</evidence>
<dbReference type="PRINTS" id="PR00853">
    <property type="entry name" value="XPGRADSUPER"/>
</dbReference>
<keyword evidence="6" id="KW-1185">Reference proteome</keyword>
<dbReference type="AlphaFoldDB" id="A0A1E7FI38"/>
<dbReference type="PROSITE" id="PS00842">
    <property type="entry name" value="XPG_2"/>
    <property type="match status" value="1"/>
</dbReference>
<dbReference type="Gene3D" id="1.10.150.20">
    <property type="entry name" value="5' to 3' exonuclease, C-terminal subdomain"/>
    <property type="match status" value="1"/>
</dbReference>
<dbReference type="GO" id="GO:0016788">
    <property type="term" value="F:hydrolase activity, acting on ester bonds"/>
    <property type="evidence" value="ECO:0007669"/>
    <property type="project" value="InterPro"/>
</dbReference>
<dbReference type="InterPro" id="IPR008918">
    <property type="entry name" value="HhH2"/>
</dbReference>
<feature type="domain" description="XPG-I" evidence="4">
    <location>
        <begin position="10"/>
        <end position="79"/>
    </location>
</feature>
<dbReference type="CDD" id="cd09904">
    <property type="entry name" value="H3TH_XPG"/>
    <property type="match status" value="1"/>
</dbReference>
<sequence>MKTEVMQLLRLFGIPYVVAPAEAEAQCVELEKLGLVDGIVSEDSDTFVFGGQKVYKNIFDDKKYVEVYNAKDAEEEMNLSHDSMVALAMLLGGDYTEGVKGVGIVNGMEVLQAFDVGQDCKAGLQRFRHWLDGFDPNDLSKHSKNKKKAAADDGGVVVVLNKEQIFHKKHHTARTRWIASKNFPDAKVLNAYLKPVVDTSDERFTFGIPDLDGLVDFCYKHMGWSADETNRAVVPVIQKMEESSLRQTRIDSFMRYEDGIKFANIRSKRLRNVLGLSIQDAV</sequence>
<dbReference type="SMART" id="SM00279">
    <property type="entry name" value="HhH2"/>
    <property type="match status" value="1"/>
</dbReference>
<evidence type="ECO:0000313" key="6">
    <source>
        <dbReference type="Proteomes" id="UP000095751"/>
    </source>
</evidence>
<evidence type="ECO:0000256" key="1">
    <source>
        <dbReference type="ARBA" id="ARBA00004123"/>
    </source>
</evidence>
<keyword evidence="2" id="KW-0539">Nucleus</keyword>
<evidence type="ECO:0000313" key="5">
    <source>
        <dbReference type="EMBL" id="OEU17828.1"/>
    </source>
</evidence>
<feature type="signal peptide" evidence="3">
    <location>
        <begin position="1"/>
        <end position="23"/>
    </location>
</feature>
<protein>
    <submittedName>
        <fullName evidence="5">XPG_I-domain-containing protein</fullName>
    </submittedName>
</protein>
<dbReference type="PANTHER" id="PTHR16171">
    <property type="entry name" value="DNA REPAIR PROTEIN COMPLEMENTING XP-G CELLS-RELATED"/>
    <property type="match status" value="1"/>
</dbReference>
<comment type="subcellular location">
    <subcellularLocation>
        <location evidence="1">Nucleus</location>
    </subcellularLocation>
</comment>
<dbReference type="Pfam" id="PF00867">
    <property type="entry name" value="XPG_I"/>
    <property type="match status" value="1"/>
</dbReference>
<organism evidence="5 6">
    <name type="scientific">Fragilariopsis cylindrus CCMP1102</name>
    <dbReference type="NCBI Taxonomy" id="635003"/>
    <lineage>
        <taxon>Eukaryota</taxon>
        <taxon>Sar</taxon>
        <taxon>Stramenopiles</taxon>
        <taxon>Ochrophyta</taxon>
        <taxon>Bacillariophyta</taxon>
        <taxon>Bacillariophyceae</taxon>
        <taxon>Bacillariophycidae</taxon>
        <taxon>Bacillariales</taxon>
        <taxon>Bacillariaceae</taxon>
        <taxon>Fragilariopsis</taxon>
    </lineage>
</organism>
<keyword evidence="3" id="KW-0732">Signal</keyword>
<evidence type="ECO:0000259" key="4">
    <source>
        <dbReference type="SMART" id="SM00484"/>
    </source>
</evidence>
<dbReference type="InterPro" id="IPR006086">
    <property type="entry name" value="XPG-I_dom"/>
</dbReference>
<dbReference type="Proteomes" id="UP000095751">
    <property type="component" value="Unassembled WGS sequence"/>
</dbReference>
<name>A0A1E7FI38_9STRA</name>
<dbReference type="SUPFAM" id="SSF47807">
    <property type="entry name" value="5' to 3' exonuclease, C-terminal subdomain"/>
    <property type="match status" value="1"/>
</dbReference>
<dbReference type="CDD" id="cd09868">
    <property type="entry name" value="PIN_XPG_RAD2"/>
    <property type="match status" value="1"/>
</dbReference>
<dbReference type="GO" id="GO:0003697">
    <property type="term" value="F:single-stranded DNA binding"/>
    <property type="evidence" value="ECO:0007669"/>
    <property type="project" value="TreeGrafter"/>
</dbReference>
<dbReference type="GO" id="GO:0005634">
    <property type="term" value="C:nucleus"/>
    <property type="evidence" value="ECO:0007669"/>
    <property type="project" value="UniProtKB-SubCell"/>
</dbReference>
<gene>
    <name evidence="5" type="primary">XPG_1</name>
    <name evidence="5" type="ORF">FRACYDRAFT_184568</name>
</gene>
<reference evidence="5 6" key="1">
    <citation type="submission" date="2016-09" db="EMBL/GenBank/DDBJ databases">
        <title>Extensive genetic diversity and differential bi-allelic expression allows diatom success in the polar Southern Ocean.</title>
        <authorList>
            <consortium name="DOE Joint Genome Institute"/>
            <person name="Mock T."/>
            <person name="Otillar R.P."/>
            <person name="Strauss J."/>
            <person name="Dupont C."/>
            <person name="Frickenhaus S."/>
            <person name="Maumus F."/>
            <person name="Mcmullan M."/>
            <person name="Sanges R."/>
            <person name="Schmutz J."/>
            <person name="Toseland A."/>
            <person name="Valas R."/>
            <person name="Veluchamy A."/>
            <person name="Ward B.J."/>
            <person name="Allen A."/>
            <person name="Barry K."/>
            <person name="Falciatore A."/>
            <person name="Ferrante M."/>
            <person name="Fortunato A.E."/>
            <person name="Gloeckner G."/>
            <person name="Gruber A."/>
            <person name="Hipkin R."/>
            <person name="Janech M."/>
            <person name="Kroth P."/>
            <person name="Leese F."/>
            <person name="Lindquist E."/>
            <person name="Lyon B.R."/>
            <person name="Martin J."/>
            <person name="Mayer C."/>
            <person name="Parker M."/>
            <person name="Quesneville H."/>
            <person name="Raymond J."/>
            <person name="Uhlig C."/>
            <person name="Valentin K.U."/>
            <person name="Worden A.Z."/>
            <person name="Armbrust E.V."/>
            <person name="Bowler C."/>
            <person name="Green B."/>
            <person name="Moulton V."/>
            <person name="Van Oosterhout C."/>
            <person name="Grigoriev I."/>
        </authorList>
    </citation>
    <scope>NUCLEOTIDE SEQUENCE [LARGE SCALE GENOMIC DNA]</scope>
    <source>
        <strain evidence="5 6">CCMP1102</strain>
    </source>
</reference>
<dbReference type="InterPro" id="IPR029060">
    <property type="entry name" value="PIN-like_dom_sf"/>
</dbReference>
<dbReference type="SUPFAM" id="SSF88723">
    <property type="entry name" value="PIN domain-like"/>
    <property type="match status" value="1"/>
</dbReference>
<dbReference type="OrthoDB" id="31113at2759"/>
<dbReference type="Gene3D" id="3.40.50.1010">
    <property type="entry name" value="5'-nuclease"/>
    <property type="match status" value="1"/>
</dbReference>
<dbReference type="InterPro" id="IPR006084">
    <property type="entry name" value="XPG/Rad2"/>
</dbReference>
<evidence type="ECO:0000256" key="3">
    <source>
        <dbReference type="SAM" id="SignalP"/>
    </source>
</evidence>
<dbReference type="KEGG" id="fcy:FRACYDRAFT_184568"/>
<dbReference type="PANTHER" id="PTHR16171:SF7">
    <property type="entry name" value="DNA REPAIR PROTEIN RAD2"/>
    <property type="match status" value="1"/>
</dbReference>